<dbReference type="OrthoDB" id="8716700at2"/>
<reference evidence="2" key="1">
    <citation type="submission" date="2018-07" db="EMBL/GenBank/DDBJ databases">
        <title>Genome sequence of Erythrobacter strain YH-07, an antagonistic bacterium isolated from Yellow Sea.</title>
        <authorList>
            <person name="Tang T."/>
            <person name="Liu Q."/>
            <person name="Sun X."/>
        </authorList>
    </citation>
    <scope>NUCLEOTIDE SEQUENCE [LARGE SCALE GENOMIC DNA]</scope>
    <source>
        <strain evidence="2">YH-07</strain>
    </source>
</reference>
<dbReference type="EMBL" id="CP031357">
    <property type="protein sequence ID" value="AXK41001.1"/>
    <property type="molecule type" value="Genomic_DNA"/>
</dbReference>
<keyword evidence="2" id="KW-1185">Reference proteome</keyword>
<proteinExistence type="predicted"/>
<dbReference type="RefSeq" id="WP_115415194.1">
    <property type="nucleotide sequence ID" value="NZ_CP031357.1"/>
</dbReference>
<accession>A0A345YAP9</accession>
<dbReference type="Gene3D" id="3.40.630.40">
    <property type="entry name" value="Zn-dependent exopeptidases"/>
    <property type="match status" value="1"/>
</dbReference>
<organism evidence="1 2">
    <name type="scientific">Erythrobacter aureus</name>
    <dbReference type="NCBI Taxonomy" id="2182384"/>
    <lineage>
        <taxon>Bacteria</taxon>
        <taxon>Pseudomonadati</taxon>
        <taxon>Pseudomonadota</taxon>
        <taxon>Alphaproteobacteria</taxon>
        <taxon>Sphingomonadales</taxon>
        <taxon>Erythrobacteraceae</taxon>
        <taxon>Erythrobacter/Porphyrobacter group</taxon>
        <taxon>Erythrobacter</taxon>
    </lineage>
</organism>
<name>A0A345YAP9_9SPHN</name>
<protein>
    <submittedName>
        <fullName evidence="1">N-formylglutamate deformylase</fullName>
        <ecNumber evidence="1">3.5.1.68</ecNumber>
    </submittedName>
</protein>
<keyword evidence="1" id="KW-0378">Hydrolase</keyword>
<dbReference type="KEGG" id="err:DVR09_00440"/>
<gene>
    <name evidence="1" type="primary">hutG</name>
    <name evidence="1" type="ORF">DVR09_00440</name>
</gene>
<dbReference type="EC" id="3.5.1.68" evidence="1"/>
<dbReference type="NCBIfam" id="TIGR02017">
    <property type="entry name" value="hutG_amidohyd"/>
    <property type="match status" value="1"/>
</dbReference>
<dbReference type="AlphaFoldDB" id="A0A345YAP9"/>
<dbReference type="InterPro" id="IPR010247">
    <property type="entry name" value="HutG_amidohyd"/>
</dbReference>
<evidence type="ECO:0000313" key="2">
    <source>
        <dbReference type="Proteomes" id="UP000254508"/>
    </source>
</evidence>
<dbReference type="Pfam" id="PF05013">
    <property type="entry name" value="FGase"/>
    <property type="match status" value="1"/>
</dbReference>
<evidence type="ECO:0000313" key="1">
    <source>
        <dbReference type="EMBL" id="AXK41001.1"/>
    </source>
</evidence>
<dbReference type="Proteomes" id="UP000254508">
    <property type="component" value="Chromosome"/>
</dbReference>
<sequence length="262" mass="28802">MSPVTVVRGTSPIVLAQPHSGTFVPADICAKLTERGAMLADTDWHIPQLYDGLVPQATVVRAEFNRYVIDANRPPDGASLYPGQNTTGLVPLVDFENRPLWHEEPDENEIARRREAFHAPYHAALRAELDRVRAAHGFAVLYDCHSIRSRLPFLFQGTLPDLNIGTNGGATCGQAIERAAAIACANGPYSYVVNGRFRGGWTTRHYGHPGKNIHAIQMEIAQSTYLQSEETPFTFSPDKAADLRDTLAEIFDGIESTFGDLT</sequence>
<dbReference type="GO" id="GO:0050129">
    <property type="term" value="F:N-formylglutamate deformylase activity"/>
    <property type="evidence" value="ECO:0007669"/>
    <property type="project" value="UniProtKB-EC"/>
</dbReference>
<dbReference type="InterPro" id="IPR007709">
    <property type="entry name" value="N-FG_amidohydro"/>
</dbReference>
<dbReference type="SUPFAM" id="SSF53187">
    <property type="entry name" value="Zn-dependent exopeptidases"/>
    <property type="match status" value="1"/>
</dbReference>